<dbReference type="InterPro" id="IPR010147">
    <property type="entry name" value="CRISPR-assoc_prot_CasD"/>
</dbReference>
<reference evidence="3 4" key="1">
    <citation type="submission" date="2018-10" db="EMBL/GenBank/DDBJ databases">
        <title>Genomic Encyclopedia of Archaeal and Bacterial Type Strains, Phase II (KMG-II): from individual species to whole genera.</title>
        <authorList>
            <person name="Goeker M."/>
        </authorList>
    </citation>
    <scope>NUCLEOTIDE SEQUENCE [LARGE SCALE GENOMIC DNA]</scope>
    <source>
        <strain evidence="3 4">DSM 45657</strain>
    </source>
</reference>
<dbReference type="CDD" id="cd09756">
    <property type="entry name" value="Cas5_I-E"/>
    <property type="match status" value="1"/>
</dbReference>
<dbReference type="EMBL" id="RCDD01000002">
    <property type="protein sequence ID" value="RLK58701.1"/>
    <property type="molecule type" value="Genomic_DNA"/>
</dbReference>
<comment type="caution">
    <text evidence="3">The sequence shown here is derived from an EMBL/GenBank/DDBJ whole genome shotgun (WGS) entry which is preliminary data.</text>
</comment>
<dbReference type="GO" id="GO:0043571">
    <property type="term" value="P:maintenance of CRISPR repeat elements"/>
    <property type="evidence" value="ECO:0007669"/>
    <property type="project" value="InterPro"/>
</dbReference>
<dbReference type="NCBIfam" id="TIGR02593">
    <property type="entry name" value="CRISPR_cas5"/>
    <property type="match status" value="1"/>
</dbReference>
<dbReference type="AlphaFoldDB" id="A0A421B2S9"/>
<gene>
    <name evidence="3" type="ORF">CLV68_3174</name>
</gene>
<proteinExistence type="predicted"/>
<accession>A0A421B2S9</accession>
<evidence type="ECO:0000256" key="1">
    <source>
        <dbReference type="ARBA" id="ARBA00023118"/>
    </source>
</evidence>
<dbReference type="Proteomes" id="UP000282454">
    <property type="component" value="Unassembled WGS sequence"/>
</dbReference>
<name>A0A421B2S9_9PSEU</name>
<dbReference type="Gene3D" id="3.30.70.2660">
    <property type="match status" value="1"/>
</dbReference>
<feature type="compositionally biased region" description="Polar residues" evidence="2">
    <location>
        <begin position="213"/>
        <end position="224"/>
    </location>
</feature>
<evidence type="ECO:0000256" key="2">
    <source>
        <dbReference type="SAM" id="MobiDB-lite"/>
    </source>
</evidence>
<keyword evidence="4" id="KW-1185">Reference proteome</keyword>
<dbReference type="OrthoDB" id="3189549at2"/>
<evidence type="ECO:0000313" key="3">
    <source>
        <dbReference type="EMBL" id="RLK58701.1"/>
    </source>
</evidence>
<evidence type="ECO:0000313" key="4">
    <source>
        <dbReference type="Proteomes" id="UP000282454"/>
    </source>
</evidence>
<dbReference type="GO" id="GO:0051607">
    <property type="term" value="P:defense response to virus"/>
    <property type="evidence" value="ECO:0007669"/>
    <property type="project" value="UniProtKB-KW"/>
</dbReference>
<dbReference type="NCBIfam" id="TIGR01868">
    <property type="entry name" value="casD_Cas5e"/>
    <property type="match status" value="1"/>
</dbReference>
<organism evidence="3 4">
    <name type="scientific">Actinokineospora cianjurensis</name>
    <dbReference type="NCBI Taxonomy" id="585224"/>
    <lineage>
        <taxon>Bacteria</taxon>
        <taxon>Bacillati</taxon>
        <taxon>Actinomycetota</taxon>
        <taxon>Actinomycetes</taxon>
        <taxon>Pseudonocardiales</taxon>
        <taxon>Pseudonocardiaceae</taxon>
        <taxon>Actinokineospora</taxon>
    </lineage>
</organism>
<feature type="region of interest" description="Disordered" evidence="2">
    <location>
        <begin position="213"/>
        <end position="238"/>
    </location>
</feature>
<dbReference type="Pfam" id="PF09704">
    <property type="entry name" value="Cas_Cas5d"/>
    <property type="match status" value="1"/>
</dbReference>
<keyword evidence="1" id="KW-0051">Antiviral defense</keyword>
<dbReference type="RefSeq" id="WP_121391449.1">
    <property type="nucleotide sequence ID" value="NZ_RCDD01000002.1"/>
</dbReference>
<dbReference type="InterPro" id="IPR021124">
    <property type="entry name" value="CRISPR-assoc_prot_Cas5"/>
</dbReference>
<dbReference type="InterPro" id="IPR013422">
    <property type="entry name" value="CRISPR-assoc_prot_Cas5_N"/>
</dbReference>
<protein>
    <submittedName>
        <fullName evidence="3">CRISPR-associated Cas5e family protein</fullName>
    </submittedName>
</protein>
<sequence length="238" mass="26008">MTALLLRLAGPLQSWGTSSRFARRETGRVPSKSGVIGLLAAAQGRRRVDPIEDLVDLRVGVRIEQPGRIERDFQTARSRTGAEAMPLSYRFYLSDAVFLVAVEGEDNLLAGLRDAVRRPAYPLALGRRSCPPVGKLEHGLHPGDAATVLAATPWMASQRTMDTTRTPTVDLHLVADCAPDTPGADLVRDQPISFDPRHRSYGWRSVTHTRVTVPNPSWSGQSARPSDHNPMALLGHPL</sequence>
<dbReference type="GO" id="GO:0003723">
    <property type="term" value="F:RNA binding"/>
    <property type="evidence" value="ECO:0007669"/>
    <property type="project" value="InterPro"/>
</dbReference>